<feature type="transmembrane region" description="Helical" evidence="7">
    <location>
        <begin position="357"/>
        <end position="377"/>
    </location>
</feature>
<keyword evidence="5 7" id="KW-1133">Transmembrane helix</keyword>
<dbReference type="AlphaFoldDB" id="A0A7G8BQG1"/>
<evidence type="ECO:0000256" key="5">
    <source>
        <dbReference type="ARBA" id="ARBA00022989"/>
    </source>
</evidence>
<feature type="transmembrane region" description="Helical" evidence="7">
    <location>
        <begin position="216"/>
        <end position="235"/>
    </location>
</feature>
<reference evidence="8 9" key="1">
    <citation type="submission" date="2020-08" db="EMBL/GenBank/DDBJ databases">
        <title>Edaphobacter telluris sp. nov. and Acidobacterium dinghuensis sp. nov., two acidobacteria isolated from forest soil.</title>
        <authorList>
            <person name="Fu J."/>
            <person name="Qiu L."/>
        </authorList>
    </citation>
    <scope>NUCLEOTIDE SEQUENCE [LARGE SCALE GENOMIC DNA]</scope>
    <source>
        <strain evidence="8">4Y35</strain>
    </source>
</reference>
<feature type="transmembrane region" description="Helical" evidence="7">
    <location>
        <begin position="148"/>
        <end position="181"/>
    </location>
</feature>
<dbReference type="PANTHER" id="PTHR33567">
    <property type="entry name" value="CHROMATE ION TRANSPORTER (EUROFUNG)"/>
    <property type="match status" value="1"/>
</dbReference>
<dbReference type="PANTHER" id="PTHR33567:SF3">
    <property type="entry name" value="CHROMATE ION TRANSPORTER (EUROFUNG)"/>
    <property type="match status" value="1"/>
</dbReference>
<evidence type="ECO:0000256" key="1">
    <source>
        <dbReference type="ARBA" id="ARBA00004651"/>
    </source>
</evidence>
<evidence type="ECO:0000256" key="3">
    <source>
        <dbReference type="ARBA" id="ARBA00022475"/>
    </source>
</evidence>
<evidence type="ECO:0000256" key="4">
    <source>
        <dbReference type="ARBA" id="ARBA00022692"/>
    </source>
</evidence>
<accession>A0A7G8BQG1</accession>
<dbReference type="GO" id="GO:0015109">
    <property type="term" value="F:chromate transmembrane transporter activity"/>
    <property type="evidence" value="ECO:0007669"/>
    <property type="project" value="InterPro"/>
</dbReference>
<name>A0A7G8BQG1_9BACT</name>
<dbReference type="KEGG" id="adin:H7849_03965"/>
<comment type="similarity">
    <text evidence="2">Belongs to the chromate ion transporter (CHR) (TC 2.A.51) family.</text>
</comment>
<evidence type="ECO:0000256" key="2">
    <source>
        <dbReference type="ARBA" id="ARBA00005262"/>
    </source>
</evidence>
<feature type="transmembrane region" description="Helical" evidence="7">
    <location>
        <begin position="247"/>
        <end position="267"/>
    </location>
</feature>
<comment type="subcellular location">
    <subcellularLocation>
        <location evidence="1">Cell membrane</location>
        <topology evidence="1">Multi-pass membrane protein</topology>
    </subcellularLocation>
</comment>
<organism evidence="8 9">
    <name type="scientific">Alloacidobacterium dinghuense</name>
    <dbReference type="NCBI Taxonomy" id="2763107"/>
    <lineage>
        <taxon>Bacteria</taxon>
        <taxon>Pseudomonadati</taxon>
        <taxon>Acidobacteriota</taxon>
        <taxon>Terriglobia</taxon>
        <taxon>Terriglobales</taxon>
        <taxon>Acidobacteriaceae</taxon>
        <taxon>Alloacidobacterium</taxon>
    </lineage>
</organism>
<keyword evidence="6 7" id="KW-0472">Membrane</keyword>
<keyword evidence="4 7" id="KW-0812">Transmembrane</keyword>
<dbReference type="Proteomes" id="UP000515312">
    <property type="component" value="Chromosome"/>
</dbReference>
<dbReference type="GO" id="GO:0005886">
    <property type="term" value="C:plasma membrane"/>
    <property type="evidence" value="ECO:0007669"/>
    <property type="project" value="UniProtKB-SubCell"/>
</dbReference>
<dbReference type="PIRSF" id="PIRSF004810">
    <property type="entry name" value="ChrA"/>
    <property type="match status" value="1"/>
</dbReference>
<dbReference type="EMBL" id="CP060394">
    <property type="protein sequence ID" value="QNI34781.1"/>
    <property type="molecule type" value="Genomic_DNA"/>
</dbReference>
<dbReference type="Pfam" id="PF02417">
    <property type="entry name" value="Chromate_transp"/>
    <property type="match status" value="2"/>
</dbReference>
<dbReference type="InterPro" id="IPR014047">
    <property type="entry name" value="Chr_Tranpt_l_chain"/>
</dbReference>
<evidence type="ECO:0000256" key="7">
    <source>
        <dbReference type="SAM" id="Phobius"/>
    </source>
</evidence>
<feature type="transmembrane region" description="Helical" evidence="7">
    <location>
        <begin position="316"/>
        <end position="345"/>
    </location>
</feature>
<evidence type="ECO:0000313" key="8">
    <source>
        <dbReference type="EMBL" id="QNI34781.1"/>
    </source>
</evidence>
<evidence type="ECO:0000256" key="6">
    <source>
        <dbReference type="ARBA" id="ARBA00023136"/>
    </source>
</evidence>
<keyword evidence="9" id="KW-1185">Reference proteome</keyword>
<dbReference type="InterPro" id="IPR003370">
    <property type="entry name" value="Chromate_transpt"/>
</dbReference>
<keyword evidence="3" id="KW-1003">Cell membrane</keyword>
<feature type="transmembrane region" description="Helical" evidence="7">
    <location>
        <begin position="287"/>
        <end position="309"/>
    </location>
</feature>
<feature type="transmembrane region" description="Helical" evidence="7">
    <location>
        <begin position="114"/>
        <end position="136"/>
    </location>
</feature>
<gene>
    <name evidence="8" type="primary">chrA</name>
    <name evidence="8" type="ORF">H7849_03965</name>
</gene>
<feature type="transmembrane region" description="Helical" evidence="7">
    <location>
        <begin position="389"/>
        <end position="408"/>
    </location>
</feature>
<proteinExistence type="inferred from homology"/>
<feature type="transmembrane region" description="Helical" evidence="7">
    <location>
        <begin position="414"/>
        <end position="431"/>
    </location>
</feature>
<sequence>MATHEKLSTAPRFSEAARFWFRLGLISFGGTAAHIAIMHDDLVERRRWIDNEDFFHALGHCMILPGPEAQQLAIYLGWRLNGIKGGIVAGALFVLPSMFVLLALSIVYARFGSLPWIAAMFSGLRPAVLALVLLALIRLARGSLIEPLQWAVAGGAFIAMCWLHISIPFVMAAAIALGFILSRYRRDSGPPSLPGREASNVNPAVRKQHLVSFAKITAAGLGIWLAPFLALSLFARDFPFWDQLGLFFTRSAFVTVGGSYTVIPYVAHAAVSKYHWLSESQMLDGFALAETTPGPLIIVVAFVGFMAGFRHFHGSIIMGIVALLLTTLYTFLPCFLFVFAGVPFIDWTQNNRSMKAVLSLVIAVVFAAMVDLALFLARGVLFPAGTCSFAKVDWIAVAAVGLSLFLLGMLKTKVGAVIVLSLAFGIARWLIRL</sequence>
<protein>
    <submittedName>
        <fullName evidence="8">Chromate efflux transporter</fullName>
    </submittedName>
</protein>
<evidence type="ECO:0000313" key="9">
    <source>
        <dbReference type="Proteomes" id="UP000515312"/>
    </source>
</evidence>
<feature type="transmembrane region" description="Helical" evidence="7">
    <location>
        <begin position="87"/>
        <end position="108"/>
    </location>
</feature>
<feature type="transmembrane region" description="Helical" evidence="7">
    <location>
        <begin position="20"/>
        <end position="37"/>
    </location>
</feature>
<dbReference type="NCBIfam" id="TIGR00937">
    <property type="entry name" value="2A51"/>
    <property type="match status" value="1"/>
</dbReference>